<accession>A0A932YYT1</accession>
<evidence type="ECO:0000256" key="1">
    <source>
        <dbReference type="SAM" id="Phobius"/>
    </source>
</evidence>
<evidence type="ECO:0000313" key="3">
    <source>
        <dbReference type="Proteomes" id="UP000756703"/>
    </source>
</evidence>
<evidence type="ECO:0000313" key="2">
    <source>
        <dbReference type="EMBL" id="MBI4132756.1"/>
    </source>
</evidence>
<dbReference type="Proteomes" id="UP000756703">
    <property type="component" value="Unassembled WGS sequence"/>
</dbReference>
<name>A0A932YYT1_9BACT</name>
<keyword evidence="1" id="KW-0812">Transmembrane</keyword>
<protein>
    <recommendedName>
        <fullName evidence="4">DUF3352 domain-containing protein</fullName>
    </recommendedName>
</protein>
<feature type="transmembrane region" description="Helical" evidence="1">
    <location>
        <begin position="60"/>
        <end position="82"/>
    </location>
</feature>
<proteinExistence type="predicted"/>
<sequence length="288" mass="31765">MADSPPDPQFKKEPGLRTMRSDVSEFLKTSKASQLSVLIQEAKRETSDRGERPMGSPRRLAGALLAFLGVLAALAGLLVYYWTAQQTALPVVQENAPPAPLIFFSATTDVTIAAHRTDLVGALQNVSQADAPAGTLERLVIRVRNDAGGSSFLSLGDFFRMLEVASPPGIIENAAALPQFFIQRGRFGPRFGIIFEAHNAARAFEAMFSRESSLQRDLEPFFLGRAVPTTLQPFGDITYKNVSFRYLTLDRGDDTGIGYLYFPARSRIIIATSEESMRIIIDRLFETR</sequence>
<keyword evidence="1" id="KW-0472">Membrane</keyword>
<evidence type="ECO:0008006" key="4">
    <source>
        <dbReference type="Google" id="ProtNLM"/>
    </source>
</evidence>
<dbReference type="EMBL" id="JACQMI010000013">
    <property type="protein sequence ID" value="MBI4132756.1"/>
    <property type="molecule type" value="Genomic_DNA"/>
</dbReference>
<dbReference type="AlphaFoldDB" id="A0A932YYT1"/>
<keyword evidence="1" id="KW-1133">Transmembrane helix</keyword>
<reference evidence="2" key="1">
    <citation type="submission" date="2020-07" db="EMBL/GenBank/DDBJ databases">
        <title>Huge and variable diversity of episymbiotic CPR bacteria and DPANN archaea in groundwater ecosystems.</title>
        <authorList>
            <person name="He C.Y."/>
            <person name="Keren R."/>
            <person name="Whittaker M."/>
            <person name="Farag I.F."/>
            <person name="Doudna J."/>
            <person name="Cate J.H.D."/>
            <person name="Banfield J.F."/>
        </authorList>
    </citation>
    <scope>NUCLEOTIDE SEQUENCE</scope>
    <source>
        <strain evidence="2">NC_groundwater_1225_Ag_S-0.1um_56_177</strain>
    </source>
</reference>
<gene>
    <name evidence="2" type="ORF">HY473_01480</name>
</gene>
<organism evidence="2 3">
    <name type="scientific">Candidatus Sungiibacteriota bacterium</name>
    <dbReference type="NCBI Taxonomy" id="2750080"/>
    <lineage>
        <taxon>Bacteria</taxon>
        <taxon>Candidatus Sungiibacteriota</taxon>
    </lineage>
</organism>
<comment type="caution">
    <text evidence="2">The sequence shown here is derived from an EMBL/GenBank/DDBJ whole genome shotgun (WGS) entry which is preliminary data.</text>
</comment>